<reference evidence="3 4" key="1">
    <citation type="submission" date="2013-10" db="EMBL/GenBank/DDBJ databases">
        <title>Complete genome sequence of Corynebacterium lactis DSM 45799(T), isolated from raw cow milk.</title>
        <authorList>
            <person name="Ruckert C."/>
            <person name="Albersmeier A."/>
            <person name="Lipski A."/>
            <person name="Kalinowski J."/>
        </authorList>
    </citation>
    <scope>NUCLEOTIDE SEQUENCE [LARGE SCALE GENOMIC DNA]</scope>
    <source>
        <strain evidence="3 4">RW2-5</strain>
    </source>
</reference>
<dbReference type="InterPro" id="IPR053177">
    <property type="entry name" value="ADP-glucose_phosphorylase"/>
</dbReference>
<sequence length="450" mass="50962">MQANSNPLVTLADGTVKQVNPFSGTQVWTVPGRGNRPLGIKHDDPQPLKPEDFTARDSFGSDNLLQTPPEKARVVRDDTEPGGFRTITGLLPGQLKDSTAEFRRVPNLFEIVTYDYWKENYGFSPDRETQQRMEEYLADSAGREHVLAIVRTRLRAAGRPAEEVNTLSDEELLTRAPGYFAGGHDVIIARRHFTDGATLDNQLASSGTLSVMEHRALTNFTVESIADLYRKNRYVRYVVAFQNWLKPAGASFDHLHKQLVAIDEHGEQLEAEVDLVRENPNAYNEYAVDYAARRNLIIAENEHAVAFAGFGHRYPTLEIFSKSAICEPWKQTRAEIDAMSDLIHACHAAAGPDIPCNEEWHHRPVDLDVRMPWRVMIKWRTSNLAGFEEGTKIYLNTISPWDLRDRVVPKMYELRRTGHISDSIHIATECQCLPNSLKYNPLVEDDARLS</sequence>
<dbReference type="AlphaFoldDB" id="A0A0K2H0V8"/>
<feature type="compositionally biased region" description="Basic and acidic residues" evidence="1">
    <location>
        <begin position="40"/>
        <end position="55"/>
    </location>
</feature>
<dbReference type="InterPro" id="IPR032576">
    <property type="entry name" value="DUF4921"/>
</dbReference>
<dbReference type="KEGG" id="clw:CLAC_07520"/>
<dbReference type="Pfam" id="PF16268">
    <property type="entry name" value="DUF4921"/>
    <property type="match status" value="1"/>
</dbReference>
<accession>A0A0K2H0V8</accession>
<gene>
    <name evidence="3" type="ORF">CLAC_07520</name>
</gene>
<keyword evidence="4" id="KW-1185">Reference proteome</keyword>
<proteinExistence type="predicted"/>
<dbReference type="InterPro" id="IPR036265">
    <property type="entry name" value="HIT-like_sf"/>
</dbReference>
<organism evidence="3 4">
    <name type="scientific">Corynebacterium lactis RW2-5</name>
    <dbReference type="NCBI Taxonomy" id="1408189"/>
    <lineage>
        <taxon>Bacteria</taxon>
        <taxon>Bacillati</taxon>
        <taxon>Actinomycetota</taxon>
        <taxon>Actinomycetes</taxon>
        <taxon>Mycobacteriales</taxon>
        <taxon>Corynebacteriaceae</taxon>
        <taxon>Corynebacterium</taxon>
    </lineage>
</organism>
<keyword evidence="3" id="KW-0808">Transferase</keyword>
<dbReference type="Gene3D" id="3.30.428.10">
    <property type="entry name" value="HIT-like"/>
    <property type="match status" value="2"/>
</dbReference>
<dbReference type="OrthoDB" id="9762211at2"/>
<protein>
    <submittedName>
        <fullName evidence="3">UTP-hexose-1-phosphate uridylyltransferase</fullName>
    </submittedName>
</protein>
<dbReference type="EMBL" id="CP006841">
    <property type="protein sequence ID" value="ALA67578.1"/>
    <property type="molecule type" value="Genomic_DNA"/>
</dbReference>
<evidence type="ECO:0000313" key="4">
    <source>
        <dbReference type="Proteomes" id="UP000058446"/>
    </source>
</evidence>
<evidence type="ECO:0000256" key="1">
    <source>
        <dbReference type="SAM" id="MobiDB-lite"/>
    </source>
</evidence>
<feature type="domain" description="DUF4921" evidence="2">
    <location>
        <begin position="11"/>
        <end position="439"/>
    </location>
</feature>
<dbReference type="PANTHER" id="PTHR42763">
    <property type="entry name" value="ADP-GLUCOSE PHOSPHORYLASE"/>
    <property type="match status" value="1"/>
</dbReference>
<dbReference type="Proteomes" id="UP000058446">
    <property type="component" value="Chromosome"/>
</dbReference>
<keyword evidence="3" id="KW-0548">Nucleotidyltransferase</keyword>
<dbReference type="STRING" id="1408189.CLAC_07520"/>
<name>A0A0K2H0V8_9CORY</name>
<dbReference type="SUPFAM" id="SSF54197">
    <property type="entry name" value="HIT-like"/>
    <property type="match status" value="1"/>
</dbReference>
<dbReference type="GO" id="GO:0016779">
    <property type="term" value="F:nucleotidyltransferase activity"/>
    <property type="evidence" value="ECO:0007669"/>
    <property type="project" value="UniProtKB-KW"/>
</dbReference>
<dbReference type="PATRIC" id="fig|1408189.4.peg.1505"/>
<feature type="region of interest" description="Disordered" evidence="1">
    <location>
        <begin position="31"/>
        <end position="66"/>
    </location>
</feature>
<dbReference type="PANTHER" id="PTHR42763:SF2">
    <property type="entry name" value="ADP-GLUCOSE PHOSPHORYLASE"/>
    <property type="match status" value="1"/>
</dbReference>
<dbReference type="RefSeq" id="WP_053412356.1">
    <property type="nucleotide sequence ID" value="NZ_CP006841.1"/>
</dbReference>
<evidence type="ECO:0000259" key="2">
    <source>
        <dbReference type="Pfam" id="PF16268"/>
    </source>
</evidence>
<evidence type="ECO:0000313" key="3">
    <source>
        <dbReference type="EMBL" id="ALA67578.1"/>
    </source>
</evidence>